<evidence type="ECO:0000313" key="1">
    <source>
        <dbReference type="EMBL" id="QEL17006.1"/>
    </source>
</evidence>
<sequence>MSLETIIDFPCRVKKDLGHGDPRAGTPVLLDLIAVRERIEQVRASTRPDYLSVDLPVRLLRMKDGSPVEQSTTLGQLEAEAIALDPHVPVCTNCPVNARRAPFGCVVVVRYPVKKSAERWLLDRVQPPDTIGGAMCLESLIEANADGEPTRDHRTRGLLEAFPGLDRDLPKNVFDKPELTADELLQLLLLSRGKFVPWQSLNILLWFGAIKLEETVPTTADDALKLARLEPVDRAKRAKLFLGQSDSDAGIEDWRNFLKALFVGWVRDVEVLIDSR</sequence>
<keyword evidence="2" id="KW-1185">Reference proteome</keyword>
<accession>A0A5C1AG92</accession>
<name>A0A5C1AG92_9BACT</name>
<dbReference type="KEGG" id="lrs:PX52LOC_03982"/>
<evidence type="ECO:0000313" key="2">
    <source>
        <dbReference type="Proteomes" id="UP000324974"/>
    </source>
</evidence>
<reference evidence="2" key="1">
    <citation type="submission" date="2019-08" db="EMBL/GenBank/DDBJ databases">
        <title>Limnoglobus roseus gen. nov., sp. nov., a novel freshwater planctomycete with a giant genome from the family Gemmataceae.</title>
        <authorList>
            <person name="Kulichevskaya I.S."/>
            <person name="Naumoff D.G."/>
            <person name="Miroshnikov K."/>
            <person name="Ivanova A."/>
            <person name="Philippov D.A."/>
            <person name="Hakobyan A."/>
            <person name="Rijpstra I.C."/>
            <person name="Sinninghe Damste J.S."/>
            <person name="Liesack W."/>
            <person name="Dedysh S.N."/>
        </authorList>
    </citation>
    <scope>NUCLEOTIDE SEQUENCE [LARGE SCALE GENOMIC DNA]</scope>
    <source>
        <strain evidence="2">PX52</strain>
    </source>
</reference>
<dbReference type="EMBL" id="CP042425">
    <property type="protein sequence ID" value="QEL17006.1"/>
    <property type="molecule type" value="Genomic_DNA"/>
</dbReference>
<organism evidence="1 2">
    <name type="scientific">Limnoglobus roseus</name>
    <dbReference type="NCBI Taxonomy" id="2598579"/>
    <lineage>
        <taxon>Bacteria</taxon>
        <taxon>Pseudomonadati</taxon>
        <taxon>Planctomycetota</taxon>
        <taxon>Planctomycetia</taxon>
        <taxon>Gemmatales</taxon>
        <taxon>Gemmataceae</taxon>
        <taxon>Limnoglobus</taxon>
    </lineage>
</organism>
<proteinExistence type="predicted"/>
<protein>
    <submittedName>
        <fullName evidence="1">Uncharacterized protein</fullName>
    </submittedName>
</protein>
<dbReference type="AlphaFoldDB" id="A0A5C1AG92"/>
<dbReference type="Proteomes" id="UP000324974">
    <property type="component" value="Chromosome"/>
</dbReference>
<dbReference type="OrthoDB" id="8894484at2"/>
<gene>
    <name evidence="1" type="ORF">PX52LOC_03982</name>
</gene>
<dbReference type="RefSeq" id="WP_149111664.1">
    <property type="nucleotide sequence ID" value="NZ_CP042425.1"/>
</dbReference>